<comment type="caution">
    <text evidence="2">The sequence shown here is derived from an EMBL/GenBank/DDBJ whole genome shotgun (WGS) entry which is preliminary data.</text>
</comment>
<name>A0A841AB08_9MICO</name>
<evidence type="ECO:0000313" key="2">
    <source>
        <dbReference type="EMBL" id="MBB5830384.1"/>
    </source>
</evidence>
<dbReference type="Gene3D" id="3.40.50.12580">
    <property type="match status" value="1"/>
</dbReference>
<dbReference type="RefSeq" id="WP_246375115.1">
    <property type="nucleotide sequence ID" value="NZ_JACHLZ010000001.1"/>
</dbReference>
<proteinExistence type="predicted"/>
<keyword evidence="3" id="KW-1185">Reference proteome</keyword>
<dbReference type="AlphaFoldDB" id="A0A841AB08"/>
<dbReference type="GO" id="GO:0047355">
    <property type="term" value="F:CDP-glycerol glycerophosphotransferase activity"/>
    <property type="evidence" value="ECO:0007669"/>
    <property type="project" value="InterPro"/>
</dbReference>
<dbReference type="InterPro" id="IPR043148">
    <property type="entry name" value="TagF_C"/>
</dbReference>
<dbReference type="InterPro" id="IPR007554">
    <property type="entry name" value="Glycerophosphate_synth"/>
</dbReference>
<accession>A0A841AB08</accession>
<sequence>MDGAVRRRRPRDPDGEGLTMPTRGISLRRRARSTGGKLLRRLHLLPGGMPDGIGEDEALQHATLDGEVLVYFPDTTDSLYQLRSWYGPLHELHRAQGVTIVCMDSRTAAVLRDEVEMPVVVIALEATLDAIILRSGIKLVLYVNYNALNSAALRSRSAIHVSLLHGDSDKVVSVSNQIKAYDYSFVAGQAAIDRLERYTSLFDAPARCIPVGRPSQDTDRTAIAPRSDPRRTVLYAPTWEGGEASAAYSSLLSHGPTAVRSMLEAGLRVIYRPHPLTGVRVAGFGTGDQELRELLSHDPLGTVSEGRPLQQDFEDADLLLCDVSAVANDWLPTGRPLIITRTGDPLSSHAATALLRTAPRLDVHSAGTAGALAALLIEKDPGRDERLELVEYYLGDITPGSSLERFLEACRRLSSRRDEMWERISRQDLPAAPGSGA</sequence>
<evidence type="ECO:0008006" key="4">
    <source>
        <dbReference type="Google" id="ProtNLM"/>
    </source>
</evidence>
<reference evidence="2 3" key="1">
    <citation type="submission" date="2020-08" db="EMBL/GenBank/DDBJ databases">
        <title>Sequencing the genomes of 1000 actinobacteria strains.</title>
        <authorList>
            <person name="Klenk H.-P."/>
        </authorList>
    </citation>
    <scope>NUCLEOTIDE SEQUENCE [LARGE SCALE GENOMIC DNA]</scope>
    <source>
        <strain evidence="2 3">DSM 28796</strain>
    </source>
</reference>
<dbReference type="EMBL" id="JACHLZ010000001">
    <property type="protein sequence ID" value="MBB5830384.1"/>
    <property type="molecule type" value="Genomic_DNA"/>
</dbReference>
<feature type="region of interest" description="Disordered" evidence="1">
    <location>
        <begin position="1"/>
        <end position="21"/>
    </location>
</feature>
<dbReference type="GO" id="GO:0016020">
    <property type="term" value="C:membrane"/>
    <property type="evidence" value="ECO:0007669"/>
    <property type="project" value="InterPro"/>
</dbReference>
<evidence type="ECO:0000313" key="3">
    <source>
        <dbReference type="Proteomes" id="UP000588158"/>
    </source>
</evidence>
<organism evidence="2 3">
    <name type="scientific">Brachybacterium aquaticum</name>
    <dbReference type="NCBI Taxonomy" id="1432564"/>
    <lineage>
        <taxon>Bacteria</taxon>
        <taxon>Bacillati</taxon>
        <taxon>Actinomycetota</taxon>
        <taxon>Actinomycetes</taxon>
        <taxon>Micrococcales</taxon>
        <taxon>Dermabacteraceae</taxon>
        <taxon>Brachybacterium</taxon>
    </lineage>
</organism>
<protein>
    <recommendedName>
        <fullName evidence="4">Glycosyl transferase</fullName>
    </recommendedName>
</protein>
<gene>
    <name evidence="2" type="ORF">HNR70_000197</name>
</gene>
<feature type="compositionally biased region" description="Basic residues" evidence="1">
    <location>
        <begin position="1"/>
        <end position="10"/>
    </location>
</feature>
<dbReference type="Pfam" id="PF04464">
    <property type="entry name" value="Glyphos_transf"/>
    <property type="match status" value="1"/>
</dbReference>
<dbReference type="Proteomes" id="UP000588158">
    <property type="component" value="Unassembled WGS sequence"/>
</dbReference>
<evidence type="ECO:0000256" key="1">
    <source>
        <dbReference type="SAM" id="MobiDB-lite"/>
    </source>
</evidence>